<reference evidence="1" key="1">
    <citation type="journal article" date="2017" name="Infect. Genet. Evol.">
        <title>Plasmid dynamics in Vibrio parahaemolyticus strains related to shrimp Acute Hepatopancreatic Necrosis Syndrome (AHPNS).</title>
        <authorList>
            <person name="Theethakaew C."/>
            <person name="Nakamura S."/>
            <person name="Motooka D."/>
            <person name="Matsuda S."/>
            <person name="Kodama T."/>
            <person name="Chonsin K."/>
            <person name="Suthienkul O."/>
            <person name="Iida T."/>
        </authorList>
    </citation>
    <scope>NUCLEOTIDE SEQUENCE</scope>
    <source>
        <strain evidence="1">VPE61</strain>
        <plasmid evidence="1">pVPE61a</plasmid>
    </source>
</reference>
<organism evidence="1">
    <name type="scientific">Vibrio parahaemolyticus</name>
    <dbReference type="NCBI Taxonomy" id="670"/>
    <lineage>
        <taxon>Bacteria</taxon>
        <taxon>Pseudomonadati</taxon>
        <taxon>Pseudomonadota</taxon>
        <taxon>Gammaproteobacteria</taxon>
        <taxon>Vibrionales</taxon>
        <taxon>Vibrionaceae</taxon>
        <taxon>Vibrio</taxon>
    </lineage>
</organism>
<dbReference type="EMBL" id="AP014860">
    <property type="protein sequence ID" value="BAX56920.1"/>
    <property type="molecule type" value="Genomic_DNA"/>
</dbReference>
<accession>A0A1Y1BAM6</accession>
<keyword evidence="1" id="KW-0614">Plasmid</keyword>
<protein>
    <submittedName>
        <fullName evidence="1">Uncharacterized protein</fullName>
    </submittedName>
</protein>
<sequence length="148" mass="16105">MTSSSQPARISQTVKTPYLSDISTEVTDTTTSTSTTRGNVVEGIDMMVNTNVKDDFVWIRTAGKLTKIAGDSTETIDDARLRFISTRSADLSFTNKLRYGQTVIIGSVKQQTQTANKSSSFGFDGLGSQVSGQETVETLILLTPRRVK</sequence>
<dbReference type="RefSeq" id="WP_238842323.1">
    <property type="nucleotide sequence ID" value="NZ_AP014860.1"/>
</dbReference>
<evidence type="ECO:0000313" key="1">
    <source>
        <dbReference type="EMBL" id="BAX56920.1"/>
    </source>
</evidence>
<dbReference type="AlphaFoldDB" id="A0A1Y1BAM6"/>
<geneLocation type="plasmid" evidence="1">
    <name>pVPE61a</name>
</geneLocation>
<proteinExistence type="predicted"/>
<name>A0A1Y1BAM6_VIBPH</name>